<name>A0ABN9R5D9_9DINO</name>
<evidence type="ECO:0000313" key="3">
    <source>
        <dbReference type="Proteomes" id="UP001189429"/>
    </source>
</evidence>
<evidence type="ECO:0008006" key="4">
    <source>
        <dbReference type="Google" id="ProtNLM"/>
    </source>
</evidence>
<dbReference type="Proteomes" id="UP001189429">
    <property type="component" value="Unassembled WGS sequence"/>
</dbReference>
<accession>A0ABN9R5D9</accession>
<dbReference type="PANTHER" id="PTHR36050:SF1">
    <property type="entry name" value="O-FUCOSYLTRANSFERASE 30"/>
    <property type="match status" value="1"/>
</dbReference>
<feature type="region of interest" description="Disordered" evidence="1">
    <location>
        <begin position="184"/>
        <end position="205"/>
    </location>
</feature>
<sequence length="806" mass="86016">MASHASAPSLDLELLSQEQPLLQAVHPGPHPRRARRSAAGLAAALLICGAAAALGAHAVRAGAQGCAGGPWGSAPCSADAARGAASLASAAAPAEAAAHEEEVTTTEVETIEASAATGLIRTWRDADVQTTAAFAATPAEQATTTDVEPDEAWGVVTSAAADEDIMEMGATRASTAWPGKRVTTAEGETRGSAVSKWTAPPASIQSTSPRPARYLFFPLHGGSSNQLLATRRALMLGAILNRTVLLPPMLAHYDLNPVLNDTDWTNQTNLMMLSLNRSKEYFKRGSQYRIMTGAYDVGFYNISIMNFATFYSTSICEGRLSLYGGCGRAGAGFLQVVGSGVCPAAASRWRTISDVLGALGTGPLGEAPLLAVGCTYCMHGLDKLDVSKGPPSLQEVLLRVQLTSIPFTGPVLDAARRVSGAVGHYRGLYCAAHLRMPDDMDGHGGNQVRPKNVSGLGTEASVVESYALWLLRELKAARIPEKSVVYVATNLRAGCQHDGFAQLRSRYLCISLGMGDLMCKAGLCDGLPENIDLASLTGMDRGDLMAAIDKQVCVLAEQGFWPTAGDCYSCKEKCPPHVSSTFSNDIIWRRLRMCKPSCADDSNVDLSKRAAHLTGTLYKMKTGRYGESIPNLTPLAQTCTVTAVDADIAKLTTASTSTTTPAFIQSESARPPRYVFFPLHGGSSNQLLATRRALMLGAILNRTVLLPPIFAHYDLNFQPELNDTDWGHQTHLMKLSLNRAKEYFGRGSRYRVMTGTYDIGFYNVSYMNLATFYSTTTSAKGDSPSTAAAERRGRASCRWSDLACAL</sequence>
<dbReference type="EMBL" id="CAUYUJ010005535">
    <property type="protein sequence ID" value="CAK0814012.1"/>
    <property type="molecule type" value="Genomic_DNA"/>
</dbReference>
<protein>
    <recommendedName>
        <fullName evidence="4">O-fucosyltransferase family protein</fullName>
    </recommendedName>
</protein>
<evidence type="ECO:0000256" key="1">
    <source>
        <dbReference type="SAM" id="MobiDB-lite"/>
    </source>
</evidence>
<proteinExistence type="predicted"/>
<keyword evidence="3" id="KW-1185">Reference proteome</keyword>
<organism evidence="2 3">
    <name type="scientific">Prorocentrum cordatum</name>
    <dbReference type="NCBI Taxonomy" id="2364126"/>
    <lineage>
        <taxon>Eukaryota</taxon>
        <taxon>Sar</taxon>
        <taxon>Alveolata</taxon>
        <taxon>Dinophyceae</taxon>
        <taxon>Prorocentrales</taxon>
        <taxon>Prorocentraceae</taxon>
        <taxon>Prorocentrum</taxon>
    </lineage>
</organism>
<dbReference type="PANTHER" id="PTHR36050">
    <property type="entry name" value="O-FUCOSYLTRANSFERASE 30"/>
    <property type="match status" value="1"/>
</dbReference>
<evidence type="ECO:0000313" key="2">
    <source>
        <dbReference type="EMBL" id="CAK0814012.1"/>
    </source>
</evidence>
<reference evidence="2" key="1">
    <citation type="submission" date="2023-10" db="EMBL/GenBank/DDBJ databases">
        <authorList>
            <person name="Chen Y."/>
            <person name="Shah S."/>
            <person name="Dougan E. K."/>
            <person name="Thang M."/>
            <person name="Chan C."/>
        </authorList>
    </citation>
    <scope>NUCLEOTIDE SEQUENCE [LARGE SCALE GENOMIC DNA]</scope>
</reference>
<gene>
    <name evidence="2" type="ORF">PCOR1329_LOCUS17730</name>
</gene>
<comment type="caution">
    <text evidence="2">The sequence shown here is derived from an EMBL/GenBank/DDBJ whole genome shotgun (WGS) entry which is preliminary data.</text>
</comment>